<sequence length="147" mass="14871">MKLKSILYCGGFIGALATLPLAPARAQGMMGGGHGMMAGGRTMGMGGASGGSAAATGGQGLYQQDCASCHGESGTGGMKVGGAVSSDLRAPGLEKMYHDNDTLLARAILTGVDAKGQTLDPAMPRWRGSLNSKQVQSIIDYLKSLHG</sequence>
<proteinExistence type="predicted"/>
<dbReference type="InterPro" id="IPR036909">
    <property type="entry name" value="Cyt_c-like_dom_sf"/>
</dbReference>
<feature type="domain" description="Cytochrome c" evidence="6">
    <location>
        <begin position="53"/>
        <end position="146"/>
    </location>
</feature>
<evidence type="ECO:0000313" key="7">
    <source>
        <dbReference type="EMBL" id="MEX1663658.1"/>
    </source>
</evidence>
<dbReference type="PROSITE" id="PS51007">
    <property type="entry name" value="CYTC"/>
    <property type="match status" value="1"/>
</dbReference>
<evidence type="ECO:0000256" key="1">
    <source>
        <dbReference type="ARBA" id="ARBA00022617"/>
    </source>
</evidence>
<dbReference type="Proteomes" id="UP001557465">
    <property type="component" value="Unassembled WGS sequence"/>
</dbReference>
<evidence type="ECO:0000256" key="4">
    <source>
        <dbReference type="PROSITE-ProRule" id="PRU00433"/>
    </source>
</evidence>
<protein>
    <submittedName>
        <fullName evidence="7">Cytochrome c</fullName>
    </submittedName>
</protein>
<keyword evidence="3 4" id="KW-0408">Iron</keyword>
<dbReference type="Gene3D" id="1.10.760.10">
    <property type="entry name" value="Cytochrome c-like domain"/>
    <property type="match status" value="1"/>
</dbReference>
<comment type="caution">
    <text evidence="7">The sequence shown here is derived from an EMBL/GenBank/DDBJ whole genome shotgun (WGS) entry which is preliminary data.</text>
</comment>
<evidence type="ECO:0000259" key="6">
    <source>
        <dbReference type="PROSITE" id="PS51007"/>
    </source>
</evidence>
<gene>
    <name evidence="7" type="ORF">AB4874_18895</name>
</gene>
<keyword evidence="8" id="KW-1185">Reference proteome</keyword>
<dbReference type="Pfam" id="PF13442">
    <property type="entry name" value="Cytochrome_CBB3"/>
    <property type="match status" value="1"/>
</dbReference>
<name>A0ABV3TRP4_9RHOB</name>
<evidence type="ECO:0000313" key="8">
    <source>
        <dbReference type="Proteomes" id="UP001557465"/>
    </source>
</evidence>
<dbReference type="RefSeq" id="WP_368393158.1">
    <property type="nucleotide sequence ID" value="NZ_JBFRYC010000022.1"/>
</dbReference>
<reference evidence="7 8" key="1">
    <citation type="journal article" date="2011" name="Int. J. Syst. Evol. Microbiol.">
        <title>Zhongshania antarctica gen. nov., sp. nov. and Zhongshania guokunii sp. nov., gammaproteobacteria respectively isolated from coastal attached (fast) ice and surface seawater of the Antarctic.</title>
        <authorList>
            <person name="Li H.J."/>
            <person name="Zhang X.Y."/>
            <person name="Chen C.X."/>
            <person name="Zhang Y.J."/>
            <person name="Gao Z.M."/>
            <person name="Yu Y."/>
            <person name="Chen X.L."/>
            <person name="Chen B."/>
            <person name="Zhang Y.Z."/>
        </authorList>
    </citation>
    <scope>NUCLEOTIDE SEQUENCE [LARGE SCALE GENOMIC DNA]</scope>
    <source>
        <strain evidence="7 8">15-R06ZXC-3</strain>
    </source>
</reference>
<dbReference type="EMBL" id="JBFRYC010000022">
    <property type="protein sequence ID" value="MEX1663658.1"/>
    <property type="molecule type" value="Genomic_DNA"/>
</dbReference>
<feature type="chain" id="PRO_5046397024" evidence="5">
    <location>
        <begin position="27"/>
        <end position="147"/>
    </location>
</feature>
<dbReference type="SUPFAM" id="SSF46626">
    <property type="entry name" value="Cytochrome c"/>
    <property type="match status" value="1"/>
</dbReference>
<keyword evidence="1 4" id="KW-0349">Heme</keyword>
<organism evidence="7 8">
    <name type="scientific">Thioclava arctica</name>
    <dbReference type="NCBI Taxonomy" id="3238301"/>
    <lineage>
        <taxon>Bacteria</taxon>
        <taxon>Pseudomonadati</taxon>
        <taxon>Pseudomonadota</taxon>
        <taxon>Alphaproteobacteria</taxon>
        <taxon>Rhodobacterales</taxon>
        <taxon>Paracoccaceae</taxon>
        <taxon>Thioclava</taxon>
    </lineage>
</organism>
<dbReference type="InterPro" id="IPR009056">
    <property type="entry name" value="Cyt_c-like_dom"/>
</dbReference>
<keyword evidence="5" id="KW-0732">Signal</keyword>
<evidence type="ECO:0000256" key="2">
    <source>
        <dbReference type="ARBA" id="ARBA00022723"/>
    </source>
</evidence>
<evidence type="ECO:0000256" key="3">
    <source>
        <dbReference type="ARBA" id="ARBA00023004"/>
    </source>
</evidence>
<accession>A0ABV3TRP4</accession>
<feature type="signal peptide" evidence="5">
    <location>
        <begin position="1"/>
        <end position="26"/>
    </location>
</feature>
<keyword evidence="2 4" id="KW-0479">Metal-binding</keyword>
<evidence type="ECO:0000256" key="5">
    <source>
        <dbReference type="SAM" id="SignalP"/>
    </source>
</evidence>